<dbReference type="RefSeq" id="WP_386763970.1">
    <property type="nucleotide sequence ID" value="NZ_JBHSTI010000003.1"/>
</dbReference>
<dbReference type="Gene3D" id="3.40.50.150">
    <property type="entry name" value="Vaccinia Virus protein VP39"/>
    <property type="match status" value="1"/>
</dbReference>
<keyword evidence="3" id="KW-1185">Reference proteome</keyword>
<evidence type="ECO:0000256" key="1">
    <source>
        <dbReference type="ARBA" id="ARBA00023115"/>
    </source>
</evidence>
<dbReference type="InterPro" id="IPR029063">
    <property type="entry name" value="SAM-dependent_MTases_sf"/>
</dbReference>
<dbReference type="PANTHER" id="PTHR43317">
    <property type="entry name" value="THERMOSPERMINE SYNTHASE ACAULIS5"/>
    <property type="match status" value="1"/>
</dbReference>
<dbReference type="PANTHER" id="PTHR43317:SF3">
    <property type="entry name" value="BLR2883 PROTEIN"/>
    <property type="match status" value="1"/>
</dbReference>
<keyword evidence="1" id="KW-0620">Polyamine biosynthesis</keyword>
<protein>
    <submittedName>
        <fullName evidence="2">Spermidine synthase</fullName>
    </submittedName>
</protein>
<dbReference type="Proteomes" id="UP001596138">
    <property type="component" value="Unassembled WGS sequence"/>
</dbReference>
<gene>
    <name evidence="2" type="ORF">ACFQGU_03455</name>
</gene>
<proteinExistence type="predicted"/>
<dbReference type="SUPFAM" id="SSF53335">
    <property type="entry name" value="S-adenosyl-L-methionine-dependent methyltransferases"/>
    <property type="match status" value="1"/>
</dbReference>
<comment type="caution">
    <text evidence="2">The sequence shown here is derived from an EMBL/GenBank/DDBJ whole genome shotgun (WGS) entry which is preliminary data.</text>
</comment>
<evidence type="ECO:0000313" key="2">
    <source>
        <dbReference type="EMBL" id="MFC6236921.1"/>
    </source>
</evidence>
<name>A0ABW1SWY7_9ACTN</name>
<dbReference type="EMBL" id="JBHSTI010000003">
    <property type="protein sequence ID" value="MFC6236921.1"/>
    <property type="molecule type" value="Genomic_DNA"/>
</dbReference>
<organism evidence="2 3">
    <name type="scientific">Longivirga aurantiaca</name>
    <dbReference type="NCBI Taxonomy" id="1837743"/>
    <lineage>
        <taxon>Bacteria</taxon>
        <taxon>Bacillati</taxon>
        <taxon>Actinomycetota</taxon>
        <taxon>Actinomycetes</taxon>
        <taxon>Sporichthyales</taxon>
        <taxon>Sporichthyaceae</taxon>
        <taxon>Longivirga</taxon>
    </lineage>
</organism>
<sequence>MAARFEVLDLVPTPMGDISLWRRINPSGGDDIYEVKLGDEYLMSSVFTVAEVEVARLALAAAPDRPLDVVVGGLGLGYTAQTVLDDPRVASLVVVDALAPVIDWHQRGLVPVSVSAASDPRCTLLHGDFFALTASGGYSAGDPVRRYDAIVVDIDHSPRHLLHPSHAPFYTADGVRVLASRLRPGGVFTLWSNDPPDDDYLAVLRTAFVDVRCDVVEFPNPLQERAATNSVYVAFVPSA</sequence>
<evidence type="ECO:0000313" key="3">
    <source>
        <dbReference type="Proteomes" id="UP001596138"/>
    </source>
</evidence>
<reference evidence="3" key="1">
    <citation type="journal article" date="2019" name="Int. J. Syst. Evol. Microbiol.">
        <title>The Global Catalogue of Microorganisms (GCM) 10K type strain sequencing project: providing services to taxonomists for standard genome sequencing and annotation.</title>
        <authorList>
            <consortium name="The Broad Institute Genomics Platform"/>
            <consortium name="The Broad Institute Genome Sequencing Center for Infectious Disease"/>
            <person name="Wu L."/>
            <person name="Ma J."/>
        </authorList>
    </citation>
    <scope>NUCLEOTIDE SEQUENCE [LARGE SCALE GENOMIC DNA]</scope>
    <source>
        <strain evidence="3">CGMCC 4.7317</strain>
    </source>
</reference>
<accession>A0ABW1SWY7</accession>